<sequence>MYGKIKEEIKQSYYQQNFSNDGQRFVAWYLKNIRRIGK</sequence>
<name>A0A8B3S453_9EURY</name>
<protein>
    <recommendedName>
        <fullName evidence="1">PAW domain-containing protein</fullName>
    </recommendedName>
</protein>
<dbReference type="Proteomes" id="UP000291831">
    <property type="component" value="Unassembled WGS sequence"/>
</dbReference>
<comment type="caution">
    <text evidence="2">The sequence shown here is derived from an EMBL/GenBank/DDBJ whole genome shotgun (WGS) entry which is preliminary data.</text>
</comment>
<dbReference type="AlphaFoldDB" id="A0A8B3S453"/>
<dbReference type="EMBL" id="RPGO01000003">
    <property type="protein sequence ID" value="RZB33012.1"/>
    <property type="molecule type" value="Genomic_DNA"/>
</dbReference>
<organism evidence="2 3">
    <name type="scientific">Candidatus Argoarchaeum ethanivorans</name>
    <dbReference type="NCBI Taxonomy" id="2608793"/>
    <lineage>
        <taxon>Archaea</taxon>
        <taxon>Methanobacteriati</taxon>
        <taxon>Methanobacteriota</taxon>
        <taxon>Stenosarchaea group</taxon>
        <taxon>Methanomicrobia</taxon>
        <taxon>Methanosarcinales</taxon>
        <taxon>Methanosarcinales incertae sedis</taxon>
        <taxon>GOM Arc I cluster</taxon>
        <taxon>Candidatus Argoarchaeum</taxon>
    </lineage>
</organism>
<evidence type="ECO:0000313" key="3">
    <source>
        <dbReference type="Proteomes" id="UP000291831"/>
    </source>
</evidence>
<accession>A0A8B3S453</accession>
<evidence type="ECO:0000259" key="1">
    <source>
        <dbReference type="PROSITE" id="PS51398"/>
    </source>
</evidence>
<dbReference type="GO" id="GO:0006516">
    <property type="term" value="P:glycoprotein catabolic process"/>
    <property type="evidence" value="ECO:0007669"/>
    <property type="project" value="InterPro"/>
</dbReference>
<dbReference type="PROSITE" id="PS51398">
    <property type="entry name" value="PAW"/>
    <property type="match status" value="1"/>
</dbReference>
<proteinExistence type="predicted"/>
<evidence type="ECO:0000313" key="2">
    <source>
        <dbReference type="EMBL" id="RZB33012.1"/>
    </source>
</evidence>
<feature type="domain" description="PAW" evidence="1">
    <location>
        <begin position="1"/>
        <end position="38"/>
    </location>
</feature>
<dbReference type="GO" id="GO:0005737">
    <property type="term" value="C:cytoplasm"/>
    <property type="evidence" value="ECO:0007669"/>
    <property type="project" value="InterPro"/>
</dbReference>
<reference evidence="3" key="1">
    <citation type="submission" date="2019-01" db="EMBL/GenBank/DDBJ databases">
        <title>Anaerobic oxidation of ethane by archaea from a marine hydrocarbon seep.</title>
        <authorList>
            <person name="Musat F."/>
        </authorList>
    </citation>
    <scope>NUCLEOTIDE SEQUENCE [LARGE SCALE GENOMIC DNA]</scope>
</reference>
<gene>
    <name evidence="2" type="ORF">AEth_00129</name>
</gene>
<dbReference type="InterPro" id="IPR006588">
    <property type="entry name" value="Peptide_N_glycanase_PAW_dom"/>
</dbReference>